<evidence type="ECO:0000313" key="4">
    <source>
        <dbReference type="EMBL" id="MDO6423638.1"/>
    </source>
</evidence>
<evidence type="ECO:0000256" key="2">
    <source>
        <dbReference type="ARBA" id="ARBA00030602"/>
    </source>
</evidence>
<dbReference type="InterPro" id="IPR013024">
    <property type="entry name" value="GGCT-like"/>
</dbReference>
<sequence length="139" mass="15711">MSKHIFTYGSLMFAPVWRGIVDGEYRHSSAAATGIKRVKIVGQSASESYPVAFRHPSAPSLTGQLYLNVEPSDLQKLDAFEGSYYQRETIQVIADGAPCQADIYLLKRQYLHLATELPWSPQDFERDHLEAFIREYSPA</sequence>
<accession>A0AAW7XA41</accession>
<proteinExistence type="predicted"/>
<dbReference type="PANTHER" id="PTHR31544:SF2">
    <property type="entry name" value="AIG2-LIKE PROTEIN D"/>
    <property type="match status" value="1"/>
</dbReference>
<organism evidence="4 5">
    <name type="scientific">Saccharophagus degradans</name>
    <dbReference type="NCBI Taxonomy" id="86304"/>
    <lineage>
        <taxon>Bacteria</taxon>
        <taxon>Pseudomonadati</taxon>
        <taxon>Pseudomonadota</taxon>
        <taxon>Gammaproteobacteria</taxon>
        <taxon>Cellvibrionales</taxon>
        <taxon>Cellvibrionaceae</taxon>
        <taxon>Saccharophagus</taxon>
    </lineage>
</organism>
<evidence type="ECO:0000313" key="5">
    <source>
        <dbReference type="Proteomes" id="UP001169760"/>
    </source>
</evidence>
<dbReference type="Pfam" id="PF06094">
    <property type="entry name" value="GGACT"/>
    <property type="match status" value="1"/>
</dbReference>
<feature type="domain" description="Gamma-glutamylcyclotransferase AIG2-like" evidence="3">
    <location>
        <begin position="5"/>
        <end position="110"/>
    </location>
</feature>
<dbReference type="PANTHER" id="PTHR31544">
    <property type="entry name" value="AIG2-LIKE PROTEIN D"/>
    <property type="match status" value="1"/>
</dbReference>
<dbReference type="InterPro" id="IPR036568">
    <property type="entry name" value="GGCT-like_sf"/>
</dbReference>
<keyword evidence="1" id="KW-0808">Transferase</keyword>
<protein>
    <recommendedName>
        <fullName evidence="2">Putative gamma-glutamylcyclotransferase</fullName>
    </recommendedName>
</protein>
<dbReference type="Gene3D" id="3.10.490.10">
    <property type="entry name" value="Gamma-glutamyl cyclotransferase-like"/>
    <property type="match status" value="1"/>
</dbReference>
<comment type="caution">
    <text evidence="4">The sequence shown here is derived from an EMBL/GenBank/DDBJ whole genome shotgun (WGS) entry which is preliminary data.</text>
</comment>
<reference evidence="4" key="1">
    <citation type="submission" date="2023-07" db="EMBL/GenBank/DDBJ databases">
        <title>Genome content predicts the carbon catabolic preferences of heterotrophic bacteria.</title>
        <authorList>
            <person name="Gralka M."/>
        </authorList>
    </citation>
    <scope>NUCLEOTIDE SEQUENCE</scope>
    <source>
        <strain evidence="4">I3M17_2</strain>
    </source>
</reference>
<dbReference type="SUPFAM" id="SSF110857">
    <property type="entry name" value="Gamma-glutamyl cyclotransferase-like"/>
    <property type="match status" value="1"/>
</dbReference>
<evidence type="ECO:0000259" key="3">
    <source>
        <dbReference type="Pfam" id="PF06094"/>
    </source>
</evidence>
<dbReference type="RefSeq" id="WP_303493245.1">
    <property type="nucleotide sequence ID" value="NZ_JAUOPB010000010.1"/>
</dbReference>
<dbReference type="InterPro" id="IPR009288">
    <property type="entry name" value="AIG2-like_dom"/>
</dbReference>
<evidence type="ECO:0000256" key="1">
    <source>
        <dbReference type="ARBA" id="ARBA00022679"/>
    </source>
</evidence>
<dbReference type="EMBL" id="JAUOPB010000010">
    <property type="protein sequence ID" value="MDO6423638.1"/>
    <property type="molecule type" value="Genomic_DNA"/>
</dbReference>
<dbReference type="GO" id="GO:0016740">
    <property type="term" value="F:transferase activity"/>
    <property type="evidence" value="ECO:0007669"/>
    <property type="project" value="UniProtKB-KW"/>
</dbReference>
<gene>
    <name evidence="4" type="ORF">Q4521_14240</name>
</gene>
<name>A0AAW7XA41_9GAMM</name>
<dbReference type="AlphaFoldDB" id="A0AAW7XA41"/>
<dbReference type="Proteomes" id="UP001169760">
    <property type="component" value="Unassembled WGS sequence"/>
</dbReference>
<dbReference type="InterPro" id="IPR045038">
    <property type="entry name" value="AIG2-like"/>
</dbReference>
<dbReference type="CDD" id="cd06661">
    <property type="entry name" value="GGCT_like"/>
    <property type="match status" value="1"/>
</dbReference>